<accession>A0ABQ7G4Z7</accession>
<proteinExistence type="inferred from homology"/>
<reference evidence="2" key="1">
    <citation type="submission" date="2017-08" db="EMBL/GenBank/DDBJ databases">
        <authorList>
            <person name="Polle J.E."/>
            <person name="Barry K."/>
            <person name="Cushman J."/>
            <person name="Schmutz J."/>
            <person name="Tran D."/>
            <person name="Hathwaick L.T."/>
            <person name="Yim W.C."/>
            <person name="Jenkins J."/>
            <person name="Mckie-Krisberg Z.M."/>
            <person name="Prochnik S."/>
            <person name="Lindquist E."/>
            <person name="Dockter R.B."/>
            <person name="Adam C."/>
            <person name="Molina H."/>
            <person name="Bunkerborg J."/>
            <person name="Jin E."/>
            <person name="Buchheim M."/>
            <person name="Magnuson J."/>
        </authorList>
    </citation>
    <scope>NUCLEOTIDE SEQUENCE</scope>
    <source>
        <strain evidence="2">CCAP 19/18</strain>
    </source>
</reference>
<dbReference type="InterPro" id="IPR036915">
    <property type="entry name" value="Cyclin-like_sf"/>
</dbReference>
<evidence type="ECO:0000313" key="3">
    <source>
        <dbReference type="Proteomes" id="UP000815325"/>
    </source>
</evidence>
<dbReference type="PANTHER" id="PTHR15615:SF108">
    <property type="entry name" value="PROTEIN CNPPD1"/>
    <property type="match status" value="1"/>
</dbReference>
<dbReference type="Proteomes" id="UP000815325">
    <property type="component" value="Unassembled WGS sequence"/>
</dbReference>
<comment type="similarity">
    <text evidence="1">Belongs to the cyclin family. Cyclin U/P subfamily.</text>
</comment>
<sequence length="202" mass="22541">MEEACLQRSFFAQHTWLVCQPGQQPTPASALRALEGIANALSAQIEANVGEVSRDALAAKPPFEGNSIPSISLKDYAIRIWNYTKVSPLCMLVAYTYVDFLFARKRCHITRLTSHRLLLTAVLLAAKCYEDTIYNNIYFAKVGGITSAELNMLEVEMLKLLDFRLLVDVEDLQKRLLLLEQGQLAMCKEAPEASGVHICYGV</sequence>
<dbReference type="PANTHER" id="PTHR15615">
    <property type="match status" value="1"/>
</dbReference>
<dbReference type="SUPFAM" id="SSF47954">
    <property type="entry name" value="Cyclin-like"/>
    <property type="match status" value="1"/>
</dbReference>
<dbReference type="Gene3D" id="1.10.472.10">
    <property type="entry name" value="Cyclin-like"/>
    <property type="match status" value="1"/>
</dbReference>
<comment type="caution">
    <text evidence="2">The sequence shown here is derived from an EMBL/GenBank/DDBJ whole genome shotgun (WGS) entry which is preliminary data.</text>
</comment>
<protein>
    <submittedName>
        <fullName evidence="2">Cyclin-domain-containing protein</fullName>
    </submittedName>
</protein>
<dbReference type="EMBL" id="MU070127">
    <property type="protein sequence ID" value="KAF5829684.1"/>
    <property type="molecule type" value="Genomic_DNA"/>
</dbReference>
<evidence type="ECO:0000313" key="2">
    <source>
        <dbReference type="EMBL" id="KAF5829684.1"/>
    </source>
</evidence>
<evidence type="ECO:0000256" key="1">
    <source>
        <dbReference type="ARBA" id="ARBA00007215"/>
    </source>
</evidence>
<gene>
    <name evidence="2" type="ORF">DUNSADRAFT_15659</name>
</gene>
<name>A0ABQ7G4Z7_DUNSA</name>
<dbReference type="Pfam" id="PF08613">
    <property type="entry name" value="Cyclin"/>
    <property type="match status" value="1"/>
</dbReference>
<dbReference type="InterPro" id="IPR013922">
    <property type="entry name" value="Cyclin_PHO80-like"/>
</dbReference>
<keyword evidence="3" id="KW-1185">Reference proteome</keyword>
<organism evidence="2 3">
    <name type="scientific">Dunaliella salina</name>
    <name type="common">Green alga</name>
    <name type="synonym">Protococcus salinus</name>
    <dbReference type="NCBI Taxonomy" id="3046"/>
    <lineage>
        <taxon>Eukaryota</taxon>
        <taxon>Viridiplantae</taxon>
        <taxon>Chlorophyta</taxon>
        <taxon>core chlorophytes</taxon>
        <taxon>Chlorophyceae</taxon>
        <taxon>CS clade</taxon>
        <taxon>Chlamydomonadales</taxon>
        <taxon>Dunaliellaceae</taxon>
        <taxon>Dunaliella</taxon>
    </lineage>
</organism>